<evidence type="ECO:0000259" key="1">
    <source>
        <dbReference type="Pfam" id="PF00144"/>
    </source>
</evidence>
<dbReference type="Gene3D" id="3.40.710.10">
    <property type="entry name" value="DD-peptidase/beta-lactamase superfamily"/>
    <property type="match status" value="1"/>
</dbReference>
<dbReference type="InterPro" id="IPR050491">
    <property type="entry name" value="AmpC-like"/>
</dbReference>
<evidence type="ECO:0000313" key="5">
    <source>
        <dbReference type="Proteomes" id="UP000784064"/>
    </source>
</evidence>
<dbReference type="SUPFAM" id="SSF56601">
    <property type="entry name" value="beta-lactamase/transpeptidase-like"/>
    <property type="match status" value="1"/>
</dbReference>
<reference evidence="4" key="1">
    <citation type="submission" date="2021-01" db="EMBL/GenBank/DDBJ databases">
        <title>Stenotrophomonas maltophilia.</title>
        <authorList>
            <person name="Yu Y."/>
        </authorList>
    </citation>
    <scope>NUCLEOTIDE SEQUENCE [LARGE SCALE GENOMIC DNA]</scope>
    <source>
        <strain evidence="4">As-6</strain>
    </source>
</reference>
<gene>
    <name evidence="2" type="ORF">JJW18_08740</name>
    <name evidence="3" type="ORF">JJW19_19175</name>
</gene>
<evidence type="ECO:0000313" key="3">
    <source>
        <dbReference type="EMBL" id="MBM9940265.1"/>
    </source>
</evidence>
<protein>
    <submittedName>
        <fullName evidence="2">Beta-lactamase family protein</fullName>
    </submittedName>
</protein>
<sequence length="298" mass="32503">MLFLVMAASSCSSDRSEVGCMRHALGQEELHDGQAVFGDRRGVIDRAHASWSAFGRDAVLPMASLTKPLIAEEIRLRIERGQFSLDTPLAALVKDRRVDAETGAVTLRQLIQHQAGFDRAASDPLFAGGEPDCEFAAGVVLGRNPEFPPGERIIYSNAGYCVLGELLKSDATPLPPHVDAAVRSPLGAAGGWRSSLSDAYAVFQQMLPLHSMPTEISLPDGSYYAYAWRHWSKPGYPEWSHFGRLPGALAIAATDGSDRLLVAYFKGDPKDVDATAESVMKKMWACMPIRNAEHHQRI</sequence>
<evidence type="ECO:0000313" key="2">
    <source>
        <dbReference type="EMBL" id="MBM9913556.1"/>
    </source>
</evidence>
<feature type="domain" description="Beta-lactamase-related" evidence="1">
    <location>
        <begin position="32"/>
        <end position="187"/>
    </location>
</feature>
<dbReference type="EMBL" id="JAFFTB010000035">
    <property type="protein sequence ID" value="MBM9940265.1"/>
    <property type="molecule type" value="Genomic_DNA"/>
</dbReference>
<evidence type="ECO:0000313" key="4">
    <source>
        <dbReference type="Proteomes" id="UP000749453"/>
    </source>
</evidence>
<dbReference type="RefSeq" id="WP_205406021.1">
    <property type="nucleotide sequence ID" value="NZ_JAFFTA010000014.1"/>
</dbReference>
<dbReference type="InterPro" id="IPR001466">
    <property type="entry name" value="Beta-lactam-related"/>
</dbReference>
<reference evidence="2" key="2">
    <citation type="submission" date="2021-01" db="EMBL/GenBank/DDBJ databases">
        <authorList>
            <person name="Yu Y."/>
        </authorList>
    </citation>
    <scope>NUCLEOTIDE SEQUENCE</scope>
    <source>
        <strain evidence="2">As-5</strain>
        <strain evidence="3">As-6</strain>
    </source>
</reference>
<dbReference type="PANTHER" id="PTHR46825:SF9">
    <property type="entry name" value="BETA-LACTAMASE-RELATED DOMAIN-CONTAINING PROTEIN"/>
    <property type="match status" value="1"/>
</dbReference>
<dbReference type="EMBL" id="JAFFTA010000014">
    <property type="protein sequence ID" value="MBM9913556.1"/>
    <property type="molecule type" value="Genomic_DNA"/>
</dbReference>
<name>A0AAW4GEY3_9GAMM</name>
<dbReference type="InterPro" id="IPR012338">
    <property type="entry name" value="Beta-lactam/transpept-like"/>
</dbReference>
<comment type="caution">
    <text evidence="2">The sequence shown here is derived from an EMBL/GenBank/DDBJ whole genome shotgun (WGS) entry which is preliminary data.</text>
</comment>
<dbReference type="Proteomes" id="UP000784064">
    <property type="component" value="Unassembled WGS sequence"/>
</dbReference>
<accession>A0AAW4GEY3</accession>
<dbReference type="AlphaFoldDB" id="A0AAW4GEY3"/>
<dbReference type="Pfam" id="PF00144">
    <property type="entry name" value="Beta-lactamase"/>
    <property type="match status" value="1"/>
</dbReference>
<organism evidence="2 5">
    <name type="scientific">Stenotrophomonas lactitubi</name>
    <dbReference type="NCBI Taxonomy" id="2045214"/>
    <lineage>
        <taxon>Bacteria</taxon>
        <taxon>Pseudomonadati</taxon>
        <taxon>Pseudomonadota</taxon>
        <taxon>Gammaproteobacteria</taxon>
        <taxon>Lysobacterales</taxon>
        <taxon>Lysobacteraceae</taxon>
        <taxon>Stenotrophomonas</taxon>
    </lineage>
</organism>
<proteinExistence type="predicted"/>
<keyword evidence="4" id="KW-1185">Reference proteome</keyword>
<dbReference type="PANTHER" id="PTHR46825">
    <property type="entry name" value="D-ALANYL-D-ALANINE-CARBOXYPEPTIDASE/ENDOPEPTIDASE AMPH"/>
    <property type="match status" value="1"/>
</dbReference>
<dbReference type="Proteomes" id="UP000749453">
    <property type="component" value="Unassembled WGS sequence"/>
</dbReference>